<dbReference type="EMBL" id="MRZV01001225">
    <property type="protein sequence ID" value="PIK39573.1"/>
    <property type="molecule type" value="Genomic_DNA"/>
</dbReference>
<dbReference type="Proteomes" id="UP000230750">
    <property type="component" value="Unassembled WGS sequence"/>
</dbReference>
<evidence type="ECO:0000313" key="1">
    <source>
        <dbReference type="EMBL" id="PIK39573.1"/>
    </source>
</evidence>
<proteinExistence type="predicted"/>
<evidence type="ECO:0000313" key="2">
    <source>
        <dbReference type="Proteomes" id="UP000230750"/>
    </source>
</evidence>
<dbReference type="Gene3D" id="2.60.210.10">
    <property type="entry name" value="Apoptosis, Tumor Necrosis Factor Receptor Associated Protein 2, Chain A"/>
    <property type="match status" value="1"/>
</dbReference>
<organism evidence="1 2">
    <name type="scientific">Stichopus japonicus</name>
    <name type="common">Sea cucumber</name>
    <dbReference type="NCBI Taxonomy" id="307972"/>
    <lineage>
        <taxon>Eukaryota</taxon>
        <taxon>Metazoa</taxon>
        <taxon>Echinodermata</taxon>
        <taxon>Eleutherozoa</taxon>
        <taxon>Echinozoa</taxon>
        <taxon>Holothuroidea</taxon>
        <taxon>Aspidochirotacea</taxon>
        <taxon>Aspidochirotida</taxon>
        <taxon>Stichopodidae</taxon>
        <taxon>Apostichopus</taxon>
    </lineage>
</organism>
<protein>
    <submittedName>
        <fullName evidence="1">Uncharacterized protein</fullName>
    </submittedName>
</protein>
<name>A0A2G8JV12_STIJA</name>
<sequence length="214" mass="24092">MMLFFIALQKQTESLTDSLCKLQLLLQAIQVSQYVDEITTSLELTVFEKSKEIELLQNSISKLNNCKQVEDGTIWWTIQAEEILQRGELATCTIHSKDFHSREGHTMSAEVTCNREGSCGQKFLSISLTVGEWPESGASTTFPYDTISFKIMGDKEEDHFERIMELGAATSTGSVILSPEEAMVEYQEFLLMSEIDKHNLDGELCFVIKLGQSS</sequence>
<gene>
    <name evidence="1" type="ORF">BSL78_23580</name>
</gene>
<accession>A0A2G8JV12</accession>
<reference evidence="1 2" key="1">
    <citation type="journal article" date="2017" name="PLoS Biol.">
        <title>The sea cucumber genome provides insights into morphological evolution and visceral regeneration.</title>
        <authorList>
            <person name="Zhang X."/>
            <person name="Sun L."/>
            <person name="Yuan J."/>
            <person name="Sun Y."/>
            <person name="Gao Y."/>
            <person name="Zhang L."/>
            <person name="Li S."/>
            <person name="Dai H."/>
            <person name="Hamel J.F."/>
            <person name="Liu C."/>
            <person name="Yu Y."/>
            <person name="Liu S."/>
            <person name="Lin W."/>
            <person name="Guo K."/>
            <person name="Jin S."/>
            <person name="Xu P."/>
            <person name="Storey K.B."/>
            <person name="Huan P."/>
            <person name="Zhang T."/>
            <person name="Zhou Y."/>
            <person name="Zhang J."/>
            <person name="Lin C."/>
            <person name="Li X."/>
            <person name="Xing L."/>
            <person name="Huo D."/>
            <person name="Sun M."/>
            <person name="Wang L."/>
            <person name="Mercier A."/>
            <person name="Li F."/>
            <person name="Yang H."/>
            <person name="Xiang J."/>
        </authorList>
    </citation>
    <scope>NUCLEOTIDE SEQUENCE [LARGE SCALE GENOMIC DNA]</scope>
    <source>
        <strain evidence="1">Shaxun</strain>
        <tissue evidence="1">Muscle</tissue>
    </source>
</reference>
<comment type="caution">
    <text evidence="1">The sequence shown here is derived from an EMBL/GenBank/DDBJ whole genome shotgun (WGS) entry which is preliminary data.</text>
</comment>
<keyword evidence="2" id="KW-1185">Reference proteome</keyword>
<dbReference type="InterPro" id="IPR008974">
    <property type="entry name" value="TRAF-like"/>
</dbReference>
<dbReference type="AlphaFoldDB" id="A0A2G8JV12"/>